<dbReference type="AlphaFoldDB" id="A0A7S3PU96"/>
<reference evidence="2" key="1">
    <citation type="submission" date="2021-01" db="EMBL/GenBank/DDBJ databases">
        <authorList>
            <person name="Corre E."/>
            <person name="Pelletier E."/>
            <person name="Niang G."/>
            <person name="Scheremetjew M."/>
            <person name="Finn R."/>
            <person name="Kale V."/>
            <person name="Holt S."/>
            <person name="Cochrane G."/>
            <person name="Meng A."/>
            <person name="Brown T."/>
            <person name="Cohen L."/>
        </authorList>
    </citation>
    <scope>NUCLEOTIDE SEQUENCE</scope>
    <source>
        <strain evidence="2">MM31A-1</strain>
    </source>
</reference>
<feature type="compositionally biased region" description="Polar residues" evidence="1">
    <location>
        <begin position="1"/>
        <end position="10"/>
    </location>
</feature>
<dbReference type="NCBIfam" id="NF033632">
    <property type="entry name" value="SLATT_4"/>
    <property type="match status" value="1"/>
</dbReference>
<feature type="region of interest" description="Disordered" evidence="1">
    <location>
        <begin position="1"/>
        <end position="33"/>
    </location>
</feature>
<name>A0A7S3PU96_9STRA</name>
<accession>A0A7S3PU96</accession>
<protein>
    <recommendedName>
        <fullName evidence="3">SMODS and SLOG-associating 2TM effector domain-containing protein</fullName>
    </recommendedName>
</protein>
<evidence type="ECO:0000313" key="2">
    <source>
        <dbReference type="EMBL" id="CAE0455515.1"/>
    </source>
</evidence>
<gene>
    <name evidence="2" type="ORF">CDEB00056_LOCUS356</name>
</gene>
<dbReference type="EMBL" id="HBIO01000493">
    <property type="protein sequence ID" value="CAE0455515.1"/>
    <property type="molecule type" value="Transcribed_RNA"/>
</dbReference>
<evidence type="ECO:0000256" key="1">
    <source>
        <dbReference type="SAM" id="MobiDB-lite"/>
    </source>
</evidence>
<evidence type="ECO:0008006" key="3">
    <source>
        <dbReference type="Google" id="ProtNLM"/>
    </source>
</evidence>
<organism evidence="2">
    <name type="scientific">Chaetoceros debilis</name>
    <dbReference type="NCBI Taxonomy" id="122233"/>
    <lineage>
        <taxon>Eukaryota</taxon>
        <taxon>Sar</taxon>
        <taxon>Stramenopiles</taxon>
        <taxon>Ochrophyta</taxon>
        <taxon>Bacillariophyta</taxon>
        <taxon>Coscinodiscophyceae</taxon>
        <taxon>Chaetocerotophycidae</taxon>
        <taxon>Chaetocerotales</taxon>
        <taxon>Chaetocerotaceae</taxon>
        <taxon>Chaetoceros</taxon>
    </lineage>
</organism>
<proteinExistence type="predicted"/>
<feature type="region of interest" description="Disordered" evidence="1">
    <location>
        <begin position="222"/>
        <end position="249"/>
    </location>
</feature>
<sequence>MSSSRVSDGNSPAKENEKEGSRGSTLKFNKKHPRPIEAWSRAISIRQACHSSLSTKYAKFDKSMNTVNVTLTALSSSAIFASMHPTGGSSGTSYLPFGAGAIAVASTILQSVQKALQYAQLAEQHKVANRQLTKIKFRLEVITGENFEDDGTLNMERLTEWVREYEDLLESAPIIPQYLFEKEREKVALREEGEAWEYMKNDSDGKIIAGMKRTSSFVYVDDNKQDDDDSTVENETMKAKKTKRVSEAM</sequence>